<name>A0ACD4RCN4_9BACI</name>
<sequence>MDITEKAIKYIQEKSVAPYNVRIFIAGFGWVLPWMGALKQVIHRTI</sequence>
<protein>
    <submittedName>
        <fullName evidence="1">Uncharacterized protein</fullName>
    </submittedName>
</protein>
<organism evidence="1 2">
    <name type="scientific">Metabacillus hrfriensis</name>
    <dbReference type="NCBI Taxonomy" id="3048891"/>
    <lineage>
        <taxon>Bacteria</taxon>
        <taxon>Bacillati</taxon>
        <taxon>Bacillota</taxon>
        <taxon>Bacilli</taxon>
        <taxon>Bacillales</taxon>
        <taxon>Bacillaceae</taxon>
        <taxon>Metabacillus</taxon>
    </lineage>
</organism>
<evidence type="ECO:0000313" key="1">
    <source>
        <dbReference type="EMBL" id="WHZ58173.1"/>
    </source>
</evidence>
<keyword evidence="2" id="KW-1185">Reference proteome</keyword>
<proteinExistence type="predicted"/>
<accession>A0ACD4RCN4</accession>
<gene>
    <name evidence="1" type="ORF">QLQ22_02025</name>
</gene>
<dbReference type="EMBL" id="CP126116">
    <property type="protein sequence ID" value="WHZ58173.1"/>
    <property type="molecule type" value="Genomic_DNA"/>
</dbReference>
<reference evidence="2" key="1">
    <citation type="journal article" date="2025" name="Aquaculture">
        <title>Assessment of the bioflocculant production and safety properties of Metabacillus hrfriensis sp. nov. based on phenotypic and whole-genome sequencing analysis.</title>
        <authorList>
            <person name="Zhang R."/>
            <person name="Zhao Z."/>
            <person name="Luo L."/>
            <person name="Wang S."/>
            <person name="Guo K."/>
            <person name="Xu W."/>
        </authorList>
    </citation>
    <scope>NUCLEOTIDE SEQUENCE [LARGE SCALE GENOMIC DNA]</scope>
    <source>
        <strain evidence="2">CT-WN-B3</strain>
    </source>
</reference>
<dbReference type="Proteomes" id="UP001226091">
    <property type="component" value="Chromosome"/>
</dbReference>
<evidence type="ECO:0000313" key="2">
    <source>
        <dbReference type="Proteomes" id="UP001226091"/>
    </source>
</evidence>